<comment type="caution">
    <text evidence="7">The sequence shown here is derived from an EMBL/GenBank/DDBJ whole genome shotgun (WGS) entry which is preliminary data.</text>
</comment>
<gene>
    <name evidence="7" type="ORF">GCM10025760_13230</name>
</gene>
<feature type="transmembrane region" description="Helical" evidence="6">
    <location>
        <begin position="43"/>
        <end position="64"/>
    </location>
</feature>
<feature type="transmembrane region" description="Helical" evidence="6">
    <location>
        <begin position="259"/>
        <end position="276"/>
    </location>
</feature>
<keyword evidence="2" id="KW-1003">Cell membrane</keyword>
<feature type="transmembrane region" description="Helical" evidence="6">
    <location>
        <begin position="129"/>
        <end position="148"/>
    </location>
</feature>
<organism evidence="7 8">
    <name type="scientific">Microbacterium yannicii</name>
    <dbReference type="NCBI Taxonomy" id="671622"/>
    <lineage>
        <taxon>Bacteria</taxon>
        <taxon>Bacillati</taxon>
        <taxon>Actinomycetota</taxon>
        <taxon>Actinomycetes</taxon>
        <taxon>Micrococcales</taxon>
        <taxon>Microbacteriaceae</taxon>
        <taxon>Microbacterium</taxon>
    </lineage>
</organism>
<reference evidence="8" key="1">
    <citation type="journal article" date="2019" name="Int. J. Syst. Evol. Microbiol.">
        <title>The Global Catalogue of Microorganisms (GCM) 10K type strain sequencing project: providing services to taxonomists for standard genome sequencing and annotation.</title>
        <authorList>
            <consortium name="The Broad Institute Genomics Platform"/>
            <consortium name="The Broad Institute Genome Sequencing Center for Infectious Disease"/>
            <person name="Wu L."/>
            <person name="Ma J."/>
        </authorList>
    </citation>
    <scope>NUCLEOTIDE SEQUENCE [LARGE SCALE GENOMIC DNA]</scope>
    <source>
        <strain evidence="8">JCM 18959</strain>
    </source>
</reference>
<dbReference type="Proteomes" id="UP001501407">
    <property type="component" value="Unassembled WGS sequence"/>
</dbReference>
<comment type="subcellular location">
    <subcellularLocation>
        <location evidence="1">Cell membrane</location>
        <topology evidence="1">Multi-pass membrane protein</topology>
    </subcellularLocation>
</comment>
<evidence type="ECO:0000256" key="5">
    <source>
        <dbReference type="ARBA" id="ARBA00023136"/>
    </source>
</evidence>
<keyword evidence="4 6" id="KW-1133">Transmembrane helix</keyword>
<sequence length="328" mass="33208">MAWLTSPSPRARSGVRIVAALAVVVGTAAVVGAAPFVAGLASLSAWTILAAVALTAVATAAAAWRWRTVSAGFGLPLTWGEAFTAYYRSQFLNTVLPGGVVGDVQRAYVHGRRHDRLDLAARAVAAERIAGQLVQIALTLAILLPLGLSSPLAPLGWISGAMALVVVAAIAALAFTRRGRSLLVREYRMLRPVLSRPLTLLAVIATSVLVVAAHAATFVVAGLAVGVDVGAGELGFVALIVLAAAAIPVNVGGWGPREAVAAAAFALAGLGAPAGVSVSTAFGVLTVIAVAPGAIGLLVNRFRSTRGRGIIGGGRPVCEALSERSESK</sequence>
<dbReference type="RefSeq" id="WP_194413126.1">
    <property type="nucleotide sequence ID" value="NZ_BAABKZ010000001.1"/>
</dbReference>
<evidence type="ECO:0000313" key="7">
    <source>
        <dbReference type="EMBL" id="GAA5089385.1"/>
    </source>
</evidence>
<evidence type="ECO:0000256" key="6">
    <source>
        <dbReference type="SAM" id="Phobius"/>
    </source>
</evidence>
<evidence type="ECO:0000256" key="4">
    <source>
        <dbReference type="ARBA" id="ARBA00022989"/>
    </source>
</evidence>
<dbReference type="PANTHER" id="PTHR40277:SF1">
    <property type="entry name" value="BLL5419 PROTEIN"/>
    <property type="match status" value="1"/>
</dbReference>
<dbReference type="PANTHER" id="PTHR40277">
    <property type="entry name" value="BLL5419 PROTEIN"/>
    <property type="match status" value="1"/>
</dbReference>
<dbReference type="Pfam" id="PF03706">
    <property type="entry name" value="LPG_synthase_TM"/>
    <property type="match status" value="1"/>
</dbReference>
<evidence type="ECO:0000313" key="8">
    <source>
        <dbReference type="Proteomes" id="UP001501407"/>
    </source>
</evidence>
<evidence type="ECO:0000256" key="3">
    <source>
        <dbReference type="ARBA" id="ARBA00022692"/>
    </source>
</evidence>
<evidence type="ECO:0000256" key="2">
    <source>
        <dbReference type="ARBA" id="ARBA00022475"/>
    </source>
</evidence>
<accession>A0ABP9M185</accession>
<feature type="transmembrane region" description="Helical" evidence="6">
    <location>
        <begin position="229"/>
        <end position="247"/>
    </location>
</feature>
<feature type="transmembrane region" description="Helical" evidence="6">
    <location>
        <begin position="197"/>
        <end position="223"/>
    </location>
</feature>
<proteinExistence type="predicted"/>
<feature type="transmembrane region" description="Helical" evidence="6">
    <location>
        <begin position="154"/>
        <end position="176"/>
    </location>
</feature>
<evidence type="ECO:0000256" key="1">
    <source>
        <dbReference type="ARBA" id="ARBA00004651"/>
    </source>
</evidence>
<protein>
    <submittedName>
        <fullName evidence="7">Uncharacterized protein</fullName>
    </submittedName>
</protein>
<feature type="transmembrane region" description="Helical" evidence="6">
    <location>
        <begin position="282"/>
        <end position="299"/>
    </location>
</feature>
<dbReference type="InterPro" id="IPR022791">
    <property type="entry name" value="L-PG_synthase/AglD"/>
</dbReference>
<keyword evidence="8" id="KW-1185">Reference proteome</keyword>
<name>A0ABP9M185_9MICO</name>
<dbReference type="EMBL" id="BAABKZ010000001">
    <property type="protein sequence ID" value="GAA5089385.1"/>
    <property type="molecule type" value="Genomic_DNA"/>
</dbReference>
<keyword evidence="5 6" id="KW-0472">Membrane</keyword>
<keyword evidence="3 6" id="KW-0812">Transmembrane</keyword>